<keyword evidence="10" id="KW-0548">Nucleotidyltransferase</keyword>
<dbReference type="FunFam" id="3.60.21.60:FF:000008">
    <property type="entry name" value="DNA polymerase alpha subunit B"/>
    <property type="match status" value="1"/>
</dbReference>
<keyword evidence="5 6" id="KW-0539">Nucleus</keyword>
<dbReference type="GO" id="GO:0006270">
    <property type="term" value="P:DNA replication initiation"/>
    <property type="evidence" value="ECO:0007669"/>
    <property type="project" value="TreeGrafter"/>
</dbReference>
<evidence type="ECO:0000259" key="9">
    <source>
        <dbReference type="Pfam" id="PF22062"/>
    </source>
</evidence>
<feature type="region of interest" description="Disordered" evidence="7">
    <location>
        <begin position="74"/>
        <end position="198"/>
    </location>
</feature>
<reference evidence="10" key="1">
    <citation type="submission" date="2023-08" db="EMBL/GenBank/DDBJ databases">
        <title>Black Yeasts Isolated from many extreme environments.</title>
        <authorList>
            <person name="Coleine C."/>
            <person name="Stajich J.E."/>
            <person name="Selbmann L."/>
        </authorList>
    </citation>
    <scope>NUCLEOTIDE SEQUENCE</scope>
    <source>
        <strain evidence="10">CCFEE 5810</strain>
    </source>
</reference>
<dbReference type="InterPro" id="IPR054300">
    <property type="entry name" value="OB_DPOA2"/>
</dbReference>
<dbReference type="PIRSF" id="PIRSF018300">
    <property type="entry name" value="DNA_pol_alph_2"/>
    <property type="match status" value="1"/>
</dbReference>
<name>A0AAN7W882_9PEZI</name>
<organism evidence="10 11">
    <name type="scientific">Elasticomyces elasticus</name>
    <dbReference type="NCBI Taxonomy" id="574655"/>
    <lineage>
        <taxon>Eukaryota</taxon>
        <taxon>Fungi</taxon>
        <taxon>Dikarya</taxon>
        <taxon>Ascomycota</taxon>
        <taxon>Pezizomycotina</taxon>
        <taxon>Dothideomycetes</taxon>
        <taxon>Dothideomycetidae</taxon>
        <taxon>Mycosphaerellales</taxon>
        <taxon>Teratosphaeriaceae</taxon>
        <taxon>Elasticomyces</taxon>
    </lineage>
</organism>
<keyword evidence="4 6" id="KW-0235">DNA replication</keyword>
<comment type="caution">
    <text evidence="10">The sequence shown here is derived from an EMBL/GenBank/DDBJ whole genome shotgun (WGS) entry which is preliminary data.</text>
</comment>
<dbReference type="Pfam" id="PF22062">
    <property type="entry name" value="OB_DPOA2"/>
    <property type="match status" value="1"/>
</dbReference>
<comment type="similarity">
    <text evidence="2 6">Belongs to the DNA polymerase alpha subunit B family.</text>
</comment>
<evidence type="ECO:0000256" key="5">
    <source>
        <dbReference type="ARBA" id="ARBA00023242"/>
    </source>
</evidence>
<dbReference type="GO" id="GO:0003887">
    <property type="term" value="F:DNA-directed DNA polymerase activity"/>
    <property type="evidence" value="ECO:0007669"/>
    <property type="project" value="UniProtKB-KW"/>
</dbReference>
<dbReference type="InterPro" id="IPR016722">
    <property type="entry name" value="DNA_pol_alpha_bsu"/>
</dbReference>
<sequence length="670" mass="71820">MSDSDPDSLTSKFGPLAPDLSSELTHILHLLSTTPEELFFKWESYVMKMGDSANLDLKTLKAFKKDLQDALERESRAKGHVVHQSAAKRTAATPRGGNGGGDVMGMLDGMVSNATPGPRLTATARKRQAGGQGFDTPTANKSTKNGPNSSPADSHKTPATAQTATSFEHRPNPGEIIQQINPHIPSAPAPSDPPTESRVKLKANLELPKFAYKTMAQTLTSASEILDDRIDTFTDLIQSHHSLPDSAFGNPAAQSTAEIVAVGRICSDQPNGKLNASSVVLETSRRMGAGLRVPLKFGEGVGYDLFPGKILAVRGSNVSGEYFKVSEVLTLPSLPLPASTPQELDMHNDRLASADGSETRPLGILVAAGPYTTDADLDFVALHTLLSKAETERTDVLILCGPFLDLEHPAIRSGDLEPHLPPNTKWEPDRATLNDAFRLLISVPLQKLVQAVPTITIILVPSLRDAVSKHVSWPQDRLAKGPLGLGGVKQVSIVTNPIVVSINEIVFAVSTLDVLSELRAGDVHQSAKGGKGFEGDMLGRLAGEVVEQRHFFPVFPPQGREEMPKMTGDGDGEGDRLPVGVGLDVAYLKLGEWVNVRPDVLVLPSVLNPFVKVIEGITTINPGTLSKKRGAGTFVAMNLLPRGVRDEEREQGEAVGHEVFGRGRVDVVRI</sequence>
<comment type="function">
    <text evidence="6">Accessory subunit of the DNA polymerase alpha complex (also known as the alpha DNA polymerase-primase complex) which plays an essential role in the initiation of DNA synthesis.</text>
</comment>
<feature type="domain" description="DNA polymerase alpha subunit B OB" evidence="9">
    <location>
        <begin position="223"/>
        <end position="330"/>
    </location>
</feature>
<evidence type="ECO:0000313" key="10">
    <source>
        <dbReference type="EMBL" id="KAK5698983.1"/>
    </source>
</evidence>
<evidence type="ECO:0000256" key="7">
    <source>
        <dbReference type="SAM" id="MobiDB-lite"/>
    </source>
</evidence>
<accession>A0AAN7W882</accession>
<keyword evidence="10" id="KW-0239">DNA-directed DNA polymerase</keyword>
<evidence type="ECO:0000256" key="3">
    <source>
        <dbReference type="ARBA" id="ARBA00018596"/>
    </source>
</evidence>
<dbReference type="GO" id="GO:0003677">
    <property type="term" value="F:DNA binding"/>
    <property type="evidence" value="ECO:0007669"/>
    <property type="project" value="InterPro"/>
</dbReference>
<gene>
    <name evidence="10" type="primary">POL12</name>
    <name evidence="10" type="ORF">LTR97_006632</name>
</gene>
<dbReference type="InterPro" id="IPR007185">
    <property type="entry name" value="DNA_pol_a/d/e_bsu"/>
</dbReference>
<evidence type="ECO:0000313" key="11">
    <source>
        <dbReference type="Proteomes" id="UP001310594"/>
    </source>
</evidence>
<evidence type="ECO:0000256" key="6">
    <source>
        <dbReference type="PIRNR" id="PIRNR018300"/>
    </source>
</evidence>
<feature type="domain" description="DNA polymerase alpha/delta/epsilon subunit B" evidence="8">
    <location>
        <begin position="364"/>
        <end position="612"/>
    </location>
</feature>
<dbReference type="EMBL" id="JAVRQU010000009">
    <property type="protein sequence ID" value="KAK5698983.1"/>
    <property type="molecule type" value="Genomic_DNA"/>
</dbReference>
<evidence type="ECO:0000256" key="4">
    <source>
        <dbReference type="ARBA" id="ARBA00022705"/>
    </source>
</evidence>
<protein>
    <recommendedName>
        <fullName evidence="3 6">DNA polymerase alpha subunit B</fullName>
    </recommendedName>
</protein>
<dbReference type="PANTHER" id="PTHR23061:SF12">
    <property type="entry name" value="DNA POLYMERASE ALPHA SUBUNIT B"/>
    <property type="match status" value="1"/>
</dbReference>
<proteinExistence type="inferred from homology"/>
<keyword evidence="10" id="KW-0808">Transferase</keyword>
<evidence type="ECO:0000259" key="8">
    <source>
        <dbReference type="Pfam" id="PF04042"/>
    </source>
</evidence>
<dbReference type="Pfam" id="PF04042">
    <property type="entry name" value="DNA_pol_E_B"/>
    <property type="match status" value="1"/>
</dbReference>
<dbReference type="Gene3D" id="3.60.21.60">
    <property type="match status" value="2"/>
</dbReference>
<evidence type="ECO:0000256" key="2">
    <source>
        <dbReference type="ARBA" id="ARBA00007299"/>
    </source>
</evidence>
<feature type="compositionally biased region" description="Polar residues" evidence="7">
    <location>
        <begin position="135"/>
        <end position="166"/>
    </location>
</feature>
<dbReference type="AlphaFoldDB" id="A0AAN7W882"/>
<dbReference type="Proteomes" id="UP001310594">
    <property type="component" value="Unassembled WGS sequence"/>
</dbReference>
<dbReference type="PANTHER" id="PTHR23061">
    <property type="entry name" value="DNA POLYMERASE 2 ALPHA 70 KDA SUBUNIT"/>
    <property type="match status" value="1"/>
</dbReference>
<comment type="subcellular location">
    <subcellularLocation>
        <location evidence="1 6">Nucleus</location>
    </subcellularLocation>
</comment>
<evidence type="ECO:0000256" key="1">
    <source>
        <dbReference type="ARBA" id="ARBA00004123"/>
    </source>
</evidence>
<dbReference type="GO" id="GO:0005658">
    <property type="term" value="C:alpha DNA polymerase:primase complex"/>
    <property type="evidence" value="ECO:0007669"/>
    <property type="project" value="TreeGrafter"/>
</dbReference>